<dbReference type="Proteomes" id="UP000265520">
    <property type="component" value="Unassembled WGS sequence"/>
</dbReference>
<evidence type="ECO:0000313" key="1">
    <source>
        <dbReference type="EMBL" id="MCI72441.1"/>
    </source>
</evidence>
<name>A0A392UFY4_9FABA</name>
<evidence type="ECO:0000313" key="2">
    <source>
        <dbReference type="Proteomes" id="UP000265520"/>
    </source>
</evidence>
<comment type="caution">
    <text evidence="1">The sequence shown here is derived from an EMBL/GenBank/DDBJ whole genome shotgun (WGS) entry which is preliminary data.</text>
</comment>
<protein>
    <submittedName>
        <fullName evidence="1">Uncharacterized protein</fullName>
    </submittedName>
</protein>
<dbReference type="AlphaFoldDB" id="A0A392UFY4"/>
<organism evidence="1 2">
    <name type="scientific">Trifolium medium</name>
    <dbReference type="NCBI Taxonomy" id="97028"/>
    <lineage>
        <taxon>Eukaryota</taxon>
        <taxon>Viridiplantae</taxon>
        <taxon>Streptophyta</taxon>
        <taxon>Embryophyta</taxon>
        <taxon>Tracheophyta</taxon>
        <taxon>Spermatophyta</taxon>
        <taxon>Magnoliopsida</taxon>
        <taxon>eudicotyledons</taxon>
        <taxon>Gunneridae</taxon>
        <taxon>Pentapetalae</taxon>
        <taxon>rosids</taxon>
        <taxon>fabids</taxon>
        <taxon>Fabales</taxon>
        <taxon>Fabaceae</taxon>
        <taxon>Papilionoideae</taxon>
        <taxon>50 kb inversion clade</taxon>
        <taxon>NPAAA clade</taxon>
        <taxon>Hologalegina</taxon>
        <taxon>IRL clade</taxon>
        <taxon>Trifolieae</taxon>
        <taxon>Trifolium</taxon>
    </lineage>
</organism>
<dbReference type="EMBL" id="LXQA010818133">
    <property type="protein sequence ID" value="MCI72441.1"/>
    <property type="molecule type" value="Genomic_DNA"/>
</dbReference>
<keyword evidence="2" id="KW-1185">Reference proteome</keyword>
<proteinExistence type="predicted"/>
<accession>A0A392UFY4</accession>
<feature type="non-terminal residue" evidence="1">
    <location>
        <position position="1"/>
    </location>
</feature>
<sequence>AAEKFTDGYVVDTFADSRVVIPLCWWG</sequence>
<reference evidence="1 2" key="1">
    <citation type="journal article" date="2018" name="Front. Plant Sci.">
        <title>Red Clover (Trifolium pratense) and Zigzag Clover (T. medium) - A Picture of Genomic Similarities and Differences.</title>
        <authorList>
            <person name="Dluhosova J."/>
            <person name="Istvanek J."/>
            <person name="Nedelnik J."/>
            <person name="Repkova J."/>
        </authorList>
    </citation>
    <scope>NUCLEOTIDE SEQUENCE [LARGE SCALE GENOMIC DNA]</scope>
    <source>
        <strain evidence="2">cv. 10/8</strain>
        <tissue evidence="1">Leaf</tissue>
    </source>
</reference>